<dbReference type="EMBL" id="VSSQ01000067">
    <property type="protein sequence ID" value="MPL72662.1"/>
    <property type="molecule type" value="Genomic_DNA"/>
</dbReference>
<evidence type="ECO:0000313" key="6">
    <source>
        <dbReference type="EMBL" id="MPL72662.1"/>
    </source>
</evidence>
<evidence type="ECO:0000256" key="3">
    <source>
        <dbReference type="ARBA" id="ARBA00022989"/>
    </source>
</evidence>
<dbReference type="PANTHER" id="PTHR42198:SF1">
    <property type="entry name" value="INTEGRAL MEMBRANE PROTEIN"/>
    <property type="match status" value="1"/>
</dbReference>
<dbReference type="GO" id="GO:0016020">
    <property type="term" value="C:membrane"/>
    <property type="evidence" value="ECO:0007669"/>
    <property type="project" value="UniProtKB-SubCell"/>
</dbReference>
<evidence type="ECO:0000256" key="2">
    <source>
        <dbReference type="ARBA" id="ARBA00022692"/>
    </source>
</evidence>
<comment type="subcellular location">
    <subcellularLocation>
        <location evidence="1">Membrane</location>
        <topology evidence="1">Multi-pass membrane protein</topology>
    </subcellularLocation>
</comment>
<keyword evidence="3 5" id="KW-1133">Transmembrane helix</keyword>
<evidence type="ECO:0000256" key="5">
    <source>
        <dbReference type="SAM" id="Phobius"/>
    </source>
</evidence>
<organism evidence="6">
    <name type="scientific">bioreactor metagenome</name>
    <dbReference type="NCBI Taxonomy" id="1076179"/>
    <lineage>
        <taxon>unclassified sequences</taxon>
        <taxon>metagenomes</taxon>
        <taxon>ecological metagenomes</taxon>
    </lineage>
</organism>
<name>A0A644U2P0_9ZZZZ</name>
<dbReference type="AlphaFoldDB" id="A0A644U2P0"/>
<proteinExistence type="predicted"/>
<feature type="transmembrane region" description="Helical" evidence="5">
    <location>
        <begin position="167"/>
        <end position="193"/>
    </location>
</feature>
<sequence>MDRAEFSKKYSMYIALAVVFGMMLLYGWQEARQVIAGVVNIVVGPFAALGLPFFALVLILATITGFYSSLIQKYTMDYDKMYENQAKMKDFQAKFREAQLSGDEKLIKKMQARQQAMMADQMEMSKNQFKPMAYILVLTVPIFFWLIEHIPTEAQMLADPSLSTAIVIPFAGLSTYFEVYLGFFPLWILWYMLCSLAMSQIIRKALNIGGI</sequence>
<dbReference type="Pfam" id="PF01956">
    <property type="entry name" value="EMC3_TMCO1"/>
    <property type="match status" value="1"/>
</dbReference>
<dbReference type="InterPro" id="IPR002809">
    <property type="entry name" value="EMC3/TMCO1"/>
</dbReference>
<feature type="transmembrane region" description="Helical" evidence="5">
    <location>
        <begin position="131"/>
        <end position="147"/>
    </location>
</feature>
<protein>
    <recommendedName>
        <fullName evidence="7">DUF106 domain-containing protein</fullName>
    </recommendedName>
</protein>
<feature type="transmembrane region" description="Helical" evidence="5">
    <location>
        <begin position="34"/>
        <end position="67"/>
    </location>
</feature>
<evidence type="ECO:0000256" key="1">
    <source>
        <dbReference type="ARBA" id="ARBA00004141"/>
    </source>
</evidence>
<accession>A0A644U2P0</accession>
<keyword evidence="4 5" id="KW-0472">Membrane</keyword>
<dbReference type="SMART" id="SM01415">
    <property type="entry name" value="DUF106"/>
    <property type="match status" value="1"/>
</dbReference>
<evidence type="ECO:0008006" key="7">
    <source>
        <dbReference type="Google" id="ProtNLM"/>
    </source>
</evidence>
<comment type="caution">
    <text evidence="6">The sequence shown here is derived from an EMBL/GenBank/DDBJ whole genome shotgun (WGS) entry which is preliminary data.</text>
</comment>
<dbReference type="PANTHER" id="PTHR42198">
    <property type="entry name" value="INTEGRAL MEMBRANE PROTEIN"/>
    <property type="match status" value="1"/>
</dbReference>
<evidence type="ECO:0000256" key="4">
    <source>
        <dbReference type="ARBA" id="ARBA00023136"/>
    </source>
</evidence>
<reference evidence="6" key="1">
    <citation type="submission" date="2019-08" db="EMBL/GenBank/DDBJ databases">
        <authorList>
            <person name="Kucharzyk K."/>
            <person name="Murdoch R.W."/>
            <person name="Higgins S."/>
            <person name="Loffler F."/>
        </authorList>
    </citation>
    <scope>NUCLEOTIDE SEQUENCE</scope>
</reference>
<feature type="transmembrane region" description="Helical" evidence="5">
    <location>
        <begin position="12"/>
        <end position="28"/>
    </location>
</feature>
<gene>
    <name evidence="6" type="ORF">SDC9_18450</name>
</gene>
<dbReference type="InterPro" id="IPR038978">
    <property type="entry name" value="MJ0935"/>
</dbReference>
<keyword evidence="2 5" id="KW-0812">Transmembrane</keyword>